<dbReference type="InterPro" id="IPR017039">
    <property type="entry name" value="Virul_fac_BrkB"/>
</dbReference>
<dbReference type="GO" id="GO:0005886">
    <property type="term" value="C:plasma membrane"/>
    <property type="evidence" value="ECO:0007669"/>
    <property type="project" value="UniProtKB-SubCell"/>
</dbReference>
<feature type="transmembrane region" description="Helical" evidence="7">
    <location>
        <begin position="93"/>
        <end position="115"/>
    </location>
</feature>
<dbReference type="NCBIfam" id="TIGR00765">
    <property type="entry name" value="yihY_not_rbn"/>
    <property type="match status" value="1"/>
</dbReference>
<name>A0A250ITA0_9BACT</name>
<evidence type="ECO:0000256" key="6">
    <source>
        <dbReference type="SAM" id="MobiDB-lite"/>
    </source>
</evidence>
<protein>
    <submittedName>
        <fullName evidence="8">Uncharacterized protein</fullName>
    </submittedName>
</protein>
<evidence type="ECO:0000256" key="4">
    <source>
        <dbReference type="ARBA" id="ARBA00022989"/>
    </source>
</evidence>
<feature type="transmembrane region" description="Helical" evidence="7">
    <location>
        <begin position="29"/>
        <end position="56"/>
    </location>
</feature>
<keyword evidence="2" id="KW-1003">Cell membrane</keyword>
<feature type="transmembrane region" description="Helical" evidence="7">
    <location>
        <begin position="208"/>
        <end position="228"/>
    </location>
</feature>
<feature type="transmembrane region" description="Helical" evidence="7">
    <location>
        <begin position="135"/>
        <end position="162"/>
    </location>
</feature>
<reference evidence="8 9" key="1">
    <citation type="submission" date="2017-06" db="EMBL/GenBank/DDBJ databases">
        <authorList>
            <person name="Kim H.J."/>
            <person name="Triplett B.A."/>
        </authorList>
    </citation>
    <scope>NUCLEOTIDE SEQUENCE [LARGE SCALE GENOMIC DNA]</scope>
    <source>
        <strain evidence="8 9">DSM 14713</strain>
    </source>
</reference>
<keyword evidence="5 7" id="KW-0472">Membrane</keyword>
<keyword evidence="4 7" id="KW-1133">Transmembrane helix</keyword>
<sequence>MVLPGRGMSWKKFFSELKNEYLNDNISNVAGAVTFSALLALFPFLLFLVALAGLLIDPAQAQVLIQELGKVAPAAVTEILGERLKALASDSSVGLLTVGGIGAVWAASGGVVALMDALNTVYAVKETRPFWKIRGIAILVTLAGAALSIVASAAMVATPAFAHWLGEPLGTLVMWLRLPVAGLIMMLVWAMIYYVLPDVEQDFKFITPGSVVGVLLWLLASTGFSLYVRNFGSYDVNYGALGGVIVMLMWMWISSQVILMGAEINAILEHRSPEGKAPGAKTMDESGPNITKGEQRREEQREIEALLHAPPPPPPPPTLAPLKAALTWATGFGVGLFLLRRYNR</sequence>
<feature type="region of interest" description="Disordered" evidence="6">
    <location>
        <begin position="273"/>
        <end position="316"/>
    </location>
</feature>
<comment type="subcellular location">
    <subcellularLocation>
        <location evidence="1">Cell membrane</location>
        <topology evidence="1">Multi-pass membrane protein</topology>
    </subcellularLocation>
</comment>
<evidence type="ECO:0000256" key="7">
    <source>
        <dbReference type="SAM" id="Phobius"/>
    </source>
</evidence>
<evidence type="ECO:0000256" key="5">
    <source>
        <dbReference type="ARBA" id="ARBA00023136"/>
    </source>
</evidence>
<feature type="transmembrane region" description="Helical" evidence="7">
    <location>
        <begin position="320"/>
        <end position="339"/>
    </location>
</feature>
<dbReference type="AlphaFoldDB" id="A0A250ITA0"/>
<dbReference type="KEGG" id="mbd:MEBOL_007975"/>
<evidence type="ECO:0000313" key="8">
    <source>
        <dbReference type="EMBL" id="ATB34472.1"/>
    </source>
</evidence>
<dbReference type="Proteomes" id="UP000217289">
    <property type="component" value="Chromosome"/>
</dbReference>
<feature type="transmembrane region" description="Helical" evidence="7">
    <location>
        <begin position="174"/>
        <end position="196"/>
    </location>
</feature>
<organism evidence="8 9">
    <name type="scientific">Melittangium boletus DSM 14713</name>
    <dbReference type="NCBI Taxonomy" id="1294270"/>
    <lineage>
        <taxon>Bacteria</taxon>
        <taxon>Pseudomonadati</taxon>
        <taxon>Myxococcota</taxon>
        <taxon>Myxococcia</taxon>
        <taxon>Myxococcales</taxon>
        <taxon>Cystobacterineae</taxon>
        <taxon>Archangiaceae</taxon>
        <taxon>Melittangium</taxon>
    </lineage>
</organism>
<evidence type="ECO:0000256" key="2">
    <source>
        <dbReference type="ARBA" id="ARBA00022475"/>
    </source>
</evidence>
<accession>A0A250ITA0</accession>
<dbReference type="PANTHER" id="PTHR30213">
    <property type="entry name" value="INNER MEMBRANE PROTEIN YHJD"/>
    <property type="match status" value="1"/>
</dbReference>
<evidence type="ECO:0000256" key="1">
    <source>
        <dbReference type="ARBA" id="ARBA00004651"/>
    </source>
</evidence>
<dbReference type="OrthoDB" id="9781030at2"/>
<keyword evidence="9" id="KW-1185">Reference proteome</keyword>
<keyword evidence="3 7" id="KW-0812">Transmembrane</keyword>
<dbReference type="Pfam" id="PF03631">
    <property type="entry name" value="Virul_fac_BrkB"/>
    <property type="match status" value="1"/>
</dbReference>
<evidence type="ECO:0000256" key="3">
    <source>
        <dbReference type="ARBA" id="ARBA00022692"/>
    </source>
</evidence>
<feature type="compositionally biased region" description="Basic and acidic residues" evidence="6">
    <location>
        <begin position="293"/>
        <end position="305"/>
    </location>
</feature>
<dbReference type="PANTHER" id="PTHR30213:SF0">
    <property type="entry name" value="UPF0761 MEMBRANE PROTEIN YIHY"/>
    <property type="match status" value="1"/>
</dbReference>
<gene>
    <name evidence="8" type="ORF">MEBOL_007975</name>
</gene>
<dbReference type="RefSeq" id="WP_095982365.1">
    <property type="nucleotide sequence ID" value="NZ_CP022163.1"/>
</dbReference>
<feature type="transmembrane region" description="Helical" evidence="7">
    <location>
        <begin position="235"/>
        <end position="253"/>
    </location>
</feature>
<dbReference type="EMBL" id="CP022163">
    <property type="protein sequence ID" value="ATB34472.1"/>
    <property type="molecule type" value="Genomic_DNA"/>
</dbReference>
<evidence type="ECO:0000313" key="9">
    <source>
        <dbReference type="Proteomes" id="UP000217289"/>
    </source>
</evidence>
<proteinExistence type="predicted"/>